<dbReference type="EMBL" id="FODV01000003">
    <property type="protein sequence ID" value="SEO60016.1"/>
    <property type="molecule type" value="Genomic_DNA"/>
</dbReference>
<organism evidence="2 3">
    <name type="scientific">Halogranum amylolyticum</name>
    <dbReference type="NCBI Taxonomy" id="660520"/>
    <lineage>
        <taxon>Archaea</taxon>
        <taxon>Methanobacteriati</taxon>
        <taxon>Methanobacteriota</taxon>
        <taxon>Stenosarchaea group</taxon>
        <taxon>Halobacteria</taxon>
        <taxon>Halobacteriales</taxon>
        <taxon>Haloferacaceae</taxon>
    </lineage>
</organism>
<dbReference type="RefSeq" id="WP_089822792.1">
    <property type="nucleotide sequence ID" value="NZ_FODV01000003.1"/>
</dbReference>
<dbReference type="PANTHER" id="PTHR12110:SF21">
    <property type="entry name" value="XYLOSE ISOMERASE-LIKE TIM BARREL DOMAIN-CONTAINING PROTEIN"/>
    <property type="match status" value="1"/>
</dbReference>
<keyword evidence="2" id="KW-0413">Isomerase</keyword>
<dbReference type="OrthoDB" id="372143at2157"/>
<dbReference type="Pfam" id="PF01261">
    <property type="entry name" value="AP_endonuc_2"/>
    <property type="match status" value="1"/>
</dbReference>
<dbReference type="Gene3D" id="3.20.20.150">
    <property type="entry name" value="Divalent-metal-dependent TIM barrel enzymes"/>
    <property type="match status" value="1"/>
</dbReference>
<dbReference type="Proteomes" id="UP000199126">
    <property type="component" value="Unassembled WGS sequence"/>
</dbReference>
<dbReference type="AlphaFoldDB" id="A0A1H8R0Y5"/>
<accession>A0A1H8R0Y5</accession>
<name>A0A1H8R0Y5_9EURY</name>
<keyword evidence="3" id="KW-1185">Reference proteome</keyword>
<dbReference type="GO" id="GO:0016853">
    <property type="term" value="F:isomerase activity"/>
    <property type="evidence" value="ECO:0007669"/>
    <property type="project" value="UniProtKB-KW"/>
</dbReference>
<evidence type="ECO:0000313" key="3">
    <source>
        <dbReference type="Proteomes" id="UP000199126"/>
    </source>
</evidence>
<feature type="domain" description="Xylose isomerase-like TIM barrel" evidence="1">
    <location>
        <begin position="21"/>
        <end position="240"/>
    </location>
</feature>
<gene>
    <name evidence="2" type="ORF">SAMN04487948_103428</name>
</gene>
<dbReference type="InterPro" id="IPR013022">
    <property type="entry name" value="Xyl_isomerase-like_TIM-brl"/>
</dbReference>
<protein>
    <submittedName>
        <fullName evidence="2">Sugar phosphate isomerase/epimerase</fullName>
    </submittedName>
</protein>
<reference evidence="3" key="1">
    <citation type="submission" date="2016-10" db="EMBL/GenBank/DDBJ databases">
        <authorList>
            <person name="Varghese N."/>
            <person name="Submissions S."/>
        </authorList>
    </citation>
    <scope>NUCLEOTIDE SEQUENCE [LARGE SCALE GENOMIC DNA]</scope>
    <source>
        <strain evidence="3">CGMCC 1.10121</strain>
    </source>
</reference>
<sequence>MDAQVGFSLPESVGLHVEEGVDVAARTDCDFFELVLDGSGHPNRLPEDLANRLADAGLDLVTHLPFAVDVAAPFESQHEGLLDTHRNCLDAAADLGASKAVLHPSSAAWRFAWSTEEVEDAVVDSVGTLHAYAADRGVELTVENLITSRFTAENFERLLDRVDADMTFDTGHARAVGFESAEVAAFVAANRDRISHVHLNDTLGESDDHLPVGAGIVDFPAVFDALGDDWTGTLCVEAVVGDVGYVEESVARVREMFEGN</sequence>
<dbReference type="SUPFAM" id="SSF51658">
    <property type="entry name" value="Xylose isomerase-like"/>
    <property type="match status" value="1"/>
</dbReference>
<dbReference type="InterPro" id="IPR050312">
    <property type="entry name" value="IolE/XylAMocC-like"/>
</dbReference>
<evidence type="ECO:0000259" key="1">
    <source>
        <dbReference type="Pfam" id="PF01261"/>
    </source>
</evidence>
<proteinExistence type="predicted"/>
<dbReference type="InterPro" id="IPR036237">
    <property type="entry name" value="Xyl_isomerase-like_sf"/>
</dbReference>
<dbReference type="PANTHER" id="PTHR12110">
    <property type="entry name" value="HYDROXYPYRUVATE ISOMERASE"/>
    <property type="match status" value="1"/>
</dbReference>
<evidence type="ECO:0000313" key="2">
    <source>
        <dbReference type="EMBL" id="SEO60016.1"/>
    </source>
</evidence>